<dbReference type="Proteomes" id="UP000775213">
    <property type="component" value="Unassembled WGS sequence"/>
</dbReference>
<evidence type="ECO:0000256" key="1">
    <source>
        <dbReference type="SAM" id="MobiDB-lite"/>
    </source>
</evidence>
<accession>A0AAV7H1H1</accession>
<organism evidence="2 3">
    <name type="scientific">Dendrobium chrysotoxum</name>
    <name type="common">Orchid</name>
    <dbReference type="NCBI Taxonomy" id="161865"/>
    <lineage>
        <taxon>Eukaryota</taxon>
        <taxon>Viridiplantae</taxon>
        <taxon>Streptophyta</taxon>
        <taxon>Embryophyta</taxon>
        <taxon>Tracheophyta</taxon>
        <taxon>Spermatophyta</taxon>
        <taxon>Magnoliopsida</taxon>
        <taxon>Liliopsida</taxon>
        <taxon>Asparagales</taxon>
        <taxon>Orchidaceae</taxon>
        <taxon>Epidendroideae</taxon>
        <taxon>Malaxideae</taxon>
        <taxon>Dendrobiinae</taxon>
        <taxon>Dendrobium</taxon>
    </lineage>
</organism>
<name>A0AAV7H1H1_DENCH</name>
<keyword evidence="3" id="KW-1185">Reference proteome</keyword>
<reference evidence="2 3" key="1">
    <citation type="journal article" date="2021" name="Hortic Res">
        <title>Chromosome-scale assembly of the Dendrobium chrysotoxum genome enhances the understanding of orchid evolution.</title>
        <authorList>
            <person name="Zhang Y."/>
            <person name="Zhang G.Q."/>
            <person name="Zhang D."/>
            <person name="Liu X.D."/>
            <person name="Xu X.Y."/>
            <person name="Sun W.H."/>
            <person name="Yu X."/>
            <person name="Zhu X."/>
            <person name="Wang Z.W."/>
            <person name="Zhao X."/>
            <person name="Zhong W.Y."/>
            <person name="Chen H."/>
            <person name="Yin W.L."/>
            <person name="Huang T."/>
            <person name="Niu S.C."/>
            <person name="Liu Z.J."/>
        </authorList>
    </citation>
    <scope>NUCLEOTIDE SEQUENCE [LARGE SCALE GENOMIC DNA]</scope>
    <source>
        <strain evidence="2">Lindl</strain>
    </source>
</reference>
<protein>
    <submittedName>
        <fullName evidence="2">Uncharacterized protein</fullName>
    </submittedName>
</protein>
<proteinExistence type="predicted"/>
<comment type="caution">
    <text evidence="2">The sequence shown here is derived from an EMBL/GenBank/DDBJ whole genome shotgun (WGS) entry which is preliminary data.</text>
</comment>
<sequence length="72" mass="7852">MLEAAGEENNSATKTVVAAVGEDNSAKIRKGIVRIVNQMRKSIIEVVYKRRRKQEEPIPSEECGTCNSSGSS</sequence>
<dbReference type="EMBL" id="JAGFBR010000008">
    <property type="protein sequence ID" value="KAH0462931.1"/>
    <property type="molecule type" value="Genomic_DNA"/>
</dbReference>
<evidence type="ECO:0000313" key="2">
    <source>
        <dbReference type="EMBL" id="KAH0462931.1"/>
    </source>
</evidence>
<gene>
    <name evidence="2" type="ORF">IEQ34_007513</name>
</gene>
<dbReference type="AlphaFoldDB" id="A0AAV7H1H1"/>
<evidence type="ECO:0000313" key="3">
    <source>
        <dbReference type="Proteomes" id="UP000775213"/>
    </source>
</evidence>
<feature type="region of interest" description="Disordered" evidence="1">
    <location>
        <begin position="51"/>
        <end position="72"/>
    </location>
</feature>